<feature type="region of interest" description="Disordered" evidence="1">
    <location>
        <begin position="1"/>
        <end position="65"/>
    </location>
</feature>
<organism evidence="2 3">
    <name type="scientific">Daucus carota subsp. sativus</name>
    <name type="common">Carrot</name>
    <dbReference type="NCBI Taxonomy" id="79200"/>
    <lineage>
        <taxon>Eukaryota</taxon>
        <taxon>Viridiplantae</taxon>
        <taxon>Streptophyta</taxon>
        <taxon>Embryophyta</taxon>
        <taxon>Tracheophyta</taxon>
        <taxon>Spermatophyta</taxon>
        <taxon>Magnoliopsida</taxon>
        <taxon>eudicotyledons</taxon>
        <taxon>Gunneridae</taxon>
        <taxon>Pentapetalae</taxon>
        <taxon>asterids</taxon>
        <taxon>campanulids</taxon>
        <taxon>Apiales</taxon>
        <taxon>Apiaceae</taxon>
        <taxon>Apioideae</taxon>
        <taxon>Scandiceae</taxon>
        <taxon>Daucinae</taxon>
        <taxon>Daucus</taxon>
        <taxon>Daucus sect. Daucus</taxon>
    </lineage>
</organism>
<feature type="compositionally biased region" description="Polar residues" evidence="1">
    <location>
        <begin position="1"/>
        <end position="10"/>
    </location>
</feature>
<proteinExistence type="predicted"/>
<feature type="compositionally biased region" description="Low complexity" evidence="1">
    <location>
        <begin position="28"/>
        <end position="37"/>
    </location>
</feature>
<dbReference type="Gramene" id="KZM88825">
    <property type="protein sequence ID" value="KZM88825"/>
    <property type="gene ID" value="DCAR_025900"/>
</dbReference>
<evidence type="ECO:0000313" key="2">
    <source>
        <dbReference type="EMBL" id="WOH10284.1"/>
    </source>
</evidence>
<dbReference type="Proteomes" id="UP000077755">
    <property type="component" value="Chromosome 7"/>
</dbReference>
<feature type="compositionally biased region" description="Basic and acidic residues" evidence="1">
    <location>
        <begin position="50"/>
        <end position="59"/>
    </location>
</feature>
<dbReference type="EMBL" id="CP093349">
    <property type="protein sequence ID" value="WOH10284.1"/>
    <property type="molecule type" value="Genomic_DNA"/>
</dbReference>
<keyword evidence="3" id="KW-1185">Reference proteome</keyword>
<protein>
    <submittedName>
        <fullName evidence="2">Uncharacterized protein</fullName>
    </submittedName>
</protein>
<name>A0A164UFM9_DAUCS</name>
<reference evidence="2" key="2">
    <citation type="submission" date="2022-03" db="EMBL/GenBank/DDBJ databases">
        <title>Draft title - Genomic analysis of global carrot germplasm unveils the trajectory of domestication and the origin of high carotenoid orange carrot.</title>
        <authorList>
            <person name="Iorizzo M."/>
            <person name="Ellison S."/>
            <person name="Senalik D."/>
            <person name="Macko-Podgorni A."/>
            <person name="Grzebelus D."/>
            <person name="Bostan H."/>
            <person name="Rolling W."/>
            <person name="Curaba J."/>
            <person name="Simon P."/>
        </authorList>
    </citation>
    <scope>NUCLEOTIDE SEQUENCE</scope>
    <source>
        <tissue evidence="2">Leaf</tissue>
    </source>
</reference>
<accession>A0A164UFM9</accession>
<dbReference type="AlphaFoldDB" id="A0A164UFM9"/>
<evidence type="ECO:0000256" key="1">
    <source>
        <dbReference type="SAM" id="MobiDB-lite"/>
    </source>
</evidence>
<reference evidence="2" key="1">
    <citation type="journal article" date="2016" name="Nat. Genet.">
        <title>A high-quality carrot genome assembly provides new insights into carotenoid accumulation and asterid genome evolution.</title>
        <authorList>
            <person name="Iorizzo M."/>
            <person name="Ellison S."/>
            <person name="Senalik D."/>
            <person name="Zeng P."/>
            <person name="Satapoomin P."/>
            <person name="Huang J."/>
            <person name="Bowman M."/>
            <person name="Iovene M."/>
            <person name="Sanseverino W."/>
            <person name="Cavagnaro P."/>
            <person name="Yildiz M."/>
            <person name="Macko-Podgorni A."/>
            <person name="Moranska E."/>
            <person name="Grzebelus E."/>
            <person name="Grzebelus D."/>
            <person name="Ashrafi H."/>
            <person name="Zheng Z."/>
            <person name="Cheng S."/>
            <person name="Spooner D."/>
            <person name="Van Deynze A."/>
            <person name="Simon P."/>
        </authorList>
    </citation>
    <scope>NUCLEOTIDE SEQUENCE</scope>
    <source>
        <tissue evidence="2">Leaf</tissue>
    </source>
</reference>
<gene>
    <name evidence="2" type="ORF">DCAR_0729751</name>
</gene>
<sequence length="121" mass="13368">MERFSSTSVRDSLRGSKRSGYNGNYYDTSGSTSGGSTPTRKHIKSVRFGDANKNHEGSKGDQTSSFKLWRKMKDGYYNMMISLGGNGATAFGDKRTPKAHAASEFDKRLVQEIYKSMSTTS</sequence>
<evidence type="ECO:0000313" key="3">
    <source>
        <dbReference type="Proteomes" id="UP000077755"/>
    </source>
</evidence>